<dbReference type="RefSeq" id="XP_012935327.1">
    <property type="nucleotide sequence ID" value="XM_013079873.2"/>
</dbReference>
<dbReference type="SMART" id="SM00186">
    <property type="entry name" value="FBG"/>
    <property type="match status" value="1"/>
</dbReference>
<organism evidence="2 3">
    <name type="scientific">Aplysia californica</name>
    <name type="common">California sea hare</name>
    <dbReference type="NCBI Taxonomy" id="6500"/>
    <lineage>
        <taxon>Eukaryota</taxon>
        <taxon>Metazoa</taxon>
        <taxon>Spiralia</taxon>
        <taxon>Lophotrochozoa</taxon>
        <taxon>Mollusca</taxon>
        <taxon>Gastropoda</taxon>
        <taxon>Heterobranchia</taxon>
        <taxon>Euthyneura</taxon>
        <taxon>Tectipleura</taxon>
        <taxon>Aplysiida</taxon>
        <taxon>Aplysioidea</taxon>
        <taxon>Aplysiidae</taxon>
        <taxon>Aplysia</taxon>
    </lineage>
</organism>
<name>A0ABM0ZVG0_APLCA</name>
<protein>
    <submittedName>
        <fullName evidence="3">Ryncolin-1-like</fullName>
    </submittedName>
</protein>
<dbReference type="PROSITE" id="PS51406">
    <property type="entry name" value="FIBRINOGEN_C_2"/>
    <property type="match status" value="1"/>
</dbReference>
<dbReference type="InterPro" id="IPR002181">
    <property type="entry name" value="Fibrinogen_a/b/g_C_dom"/>
</dbReference>
<sequence length="175" mass="20522">MCPISFNYPPPSGQRRVNGRVDFERSWADYRMGFGDPHGDYWLGLDDMADLTRRGDQELRIDFPFKGKNYTFTYFPFRVAPLQNNFRLGLGSHRVDDFYRVHNGAVFSTWDNDNSGGCSKNDYKTGWWFVRCHQVCLNGVWRSTEWAKMIVWESITGNYEGPDFVSMKIRHHANK</sequence>
<dbReference type="Proteomes" id="UP000694888">
    <property type="component" value="Unplaced"/>
</dbReference>
<gene>
    <name evidence="3" type="primary">LOC101853607</name>
</gene>
<dbReference type="GeneID" id="101853607"/>
<accession>A0ABM0ZVG0</accession>
<dbReference type="PANTHER" id="PTHR19143">
    <property type="entry name" value="FIBRINOGEN/TENASCIN/ANGIOPOEITIN"/>
    <property type="match status" value="1"/>
</dbReference>
<dbReference type="Gene3D" id="3.90.215.10">
    <property type="entry name" value="Gamma Fibrinogen, chain A, domain 1"/>
    <property type="match status" value="1"/>
</dbReference>
<reference evidence="3" key="1">
    <citation type="submission" date="2025-08" db="UniProtKB">
        <authorList>
            <consortium name="RefSeq"/>
        </authorList>
    </citation>
    <scope>IDENTIFICATION</scope>
</reference>
<proteinExistence type="predicted"/>
<feature type="domain" description="Fibrinogen C-terminal" evidence="1">
    <location>
        <begin position="1"/>
        <end position="173"/>
    </location>
</feature>
<dbReference type="SUPFAM" id="SSF56496">
    <property type="entry name" value="Fibrinogen C-terminal domain-like"/>
    <property type="match status" value="1"/>
</dbReference>
<evidence type="ECO:0000259" key="1">
    <source>
        <dbReference type="PROSITE" id="PS51406"/>
    </source>
</evidence>
<dbReference type="InterPro" id="IPR014716">
    <property type="entry name" value="Fibrinogen_a/b/g_C_1"/>
</dbReference>
<evidence type="ECO:0000313" key="3">
    <source>
        <dbReference type="RefSeq" id="XP_012935327.1"/>
    </source>
</evidence>
<evidence type="ECO:0000313" key="2">
    <source>
        <dbReference type="Proteomes" id="UP000694888"/>
    </source>
</evidence>
<dbReference type="InterPro" id="IPR050373">
    <property type="entry name" value="Fibrinogen_C-term_domain"/>
</dbReference>
<dbReference type="Pfam" id="PF00147">
    <property type="entry name" value="Fibrinogen_C"/>
    <property type="match status" value="1"/>
</dbReference>
<dbReference type="InterPro" id="IPR036056">
    <property type="entry name" value="Fibrinogen-like_C"/>
</dbReference>
<keyword evidence="2" id="KW-1185">Reference proteome</keyword>